<feature type="compositionally biased region" description="Acidic residues" evidence="9">
    <location>
        <begin position="224"/>
        <end position="235"/>
    </location>
</feature>
<feature type="region of interest" description="Disordered" evidence="9">
    <location>
        <begin position="212"/>
        <end position="235"/>
    </location>
</feature>
<evidence type="ECO:0000256" key="1">
    <source>
        <dbReference type="ARBA" id="ARBA00004389"/>
    </source>
</evidence>
<comment type="subcellular location">
    <subcellularLocation>
        <location evidence="1">Endoplasmic reticulum membrane</location>
        <topology evidence="1">Single-pass membrane protein</topology>
    </subcellularLocation>
</comment>
<dbReference type="GO" id="GO:0044389">
    <property type="term" value="F:ubiquitin-like protein ligase binding"/>
    <property type="evidence" value="ECO:0007669"/>
    <property type="project" value="TreeGrafter"/>
</dbReference>
<keyword evidence="5" id="KW-0833">Ubl conjugation pathway</keyword>
<keyword evidence="7" id="KW-1133">Transmembrane helix</keyword>
<proteinExistence type="inferred from homology"/>
<evidence type="ECO:0000256" key="8">
    <source>
        <dbReference type="ARBA" id="ARBA00023136"/>
    </source>
</evidence>
<evidence type="ECO:0000313" key="11">
    <source>
        <dbReference type="Proteomes" id="UP000604046"/>
    </source>
</evidence>
<reference evidence="10" key="1">
    <citation type="submission" date="2021-02" db="EMBL/GenBank/DDBJ databases">
        <authorList>
            <person name="Dougan E. K."/>
            <person name="Rhodes N."/>
            <person name="Thang M."/>
            <person name="Chan C."/>
        </authorList>
    </citation>
    <scope>NUCLEOTIDE SEQUENCE</scope>
</reference>
<dbReference type="Proteomes" id="UP000604046">
    <property type="component" value="Unassembled WGS sequence"/>
</dbReference>
<evidence type="ECO:0000313" key="10">
    <source>
        <dbReference type="EMBL" id="CAE7457307.1"/>
    </source>
</evidence>
<dbReference type="EMBL" id="CAJNDS010002386">
    <property type="protein sequence ID" value="CAE7457307.1"/>
    <property type="molecule type" value="Genomic_DNA"/>
</dbReference>
<keyword evidence="8" id="KW-0472">Membrane</keyword>
<evidence type="ECO:0000256" key="5">
    <source>
        <dbReference type="ARBA" id="ARBA00022786"/>
    </source>
</evidence>
<dbReference type="InterPro" id="IPR019153">
    <property type="entry name" value="DDRGK_dom-contain"/>
</dbReference>
<gene>
    <name evidence="10" type="ORF">SNAT2548_LOCUS25273</name>
</gene>
<keyword evidence="11" id="KW-1185">Reference proteome</keyword>
<dbReference type="PANTHER" id="PTHR48176">
    <property type="entry name" value="DDRGK DOMAIN-CONTAINING PROTEIN 1"/>
    <property type="match status" value="1"/>
</dbReference>
<dbReference type="FunFam" id="1.10.10.10:FF:000143">
    <property type="entry name" value="DDRGK domain-containing protein 1"/>
    <property type="match status" value="1"/>
</dbReference>
<organism evidence="10 11">
    <name type="scientific">Symbiodinium natans</name>
    <dbReference type="NCBI Taxonomy" id="878477"/>
    <lineage>
        <taxon>Eukaryota</taxon>
        <taxon>Sar</taxon>
        <taxon>Alveolata</taxon>
        <taxon>Dinophyceae</taxon>
        <taxon>Suessiales</taxon>
        <taxon>Symbiodiniaceae</taxon>
        <taxon>Symbiodinium</taxon>
    </lineage>
</organism>
<dbReference type="InterPro" id="IPR036390">
    <property type="entry name" value="WH_DNA-bd_sf"/>
</dbReference>
<dbReference type="GO" id="GO:0005789">
    <property type="term" value="C:endoplasmic reticulum membrane"/>
    <property type="evidence" value="ECO:0007669"/>
    <property type="project" value="UniProtKB-SubCell"/>
</dbReference>
<dbReference type="InterPro" id="IPR050899">
    <property type="entry name" value="DDRGK_domain-containing"/>
</dbReference>
<dbReference type="SMART" id="SM01128">
    <property type="entry name" value="DDRGK"/>
    <property type="match status" value="1"/>
</dbReference>
<name>A0A812RVE4_9DINO</name>
<protein>
    <recommendedName>
        <fullName evidence="3">DDRGK domain-containing protein 1</fullName>
    </recommendedName>
</protein>
<feature type="compositionally biased region" description="Polar residues" evidence="9">
    <location>
        <begin position="28"/>
        <end position="43"/>
    </location>
</feature>
<evidence type="ECO:0000256" key="7">
    <source>
        <dbReference type="ARBA" id="ARBA00022989"/>
    </source>
</evidence>
<feature type="compositionally biased region" description="Basic and acidic residues" evidence="9">
    <location>
        <begin position="212"/>
        <end position="223"/>
    </location>
</feature>
<dbReference type="AlphaFoldDB" id="A0A812RVE4"/>
<feature type="region of interest" description="Disordered" evidence="9">
    <location>
        <begin position="1"/>
        <end position="92"/>
    </location>
</feature>
<comment type="caution">
    <text evidence="10">The sequence shown here is derived from an EMBL/GenBank/DDBJ whole genome shotgun (WGS) entry which is preliminary data.</text>
</comment>
<evidence type="ECO:0000256" key="4">
    <source>
        <dbReference type="ARBA" id="ARBA00022692"/>
    </source>
</evidence>
<evidence type="ECO:0000256" key="3">
    <source>
        <dbReference type="ARBA" id="ARBA00018218"/>
    </source>
</evidence>
<keyword evidence="6" id="KW-0256">Endoplasmic reticulum</keyword>
<evidence type="ECO:0000256" key="6">
    <source>
        <dbReference type="ARBA" id="ARBA00022824"/>
    </source>
</evidence>
<evidence type="ECO:0000256" key="2">
    <source>
        <dbReference type="ARBA" id="ARBA00009829"/>
    </source>
</evidence>
<dbReference type="OrthoDB" id="2285710at2759"/>
<dbReference type="Pfam" id="PF09756">
    <property type="entry name" value="DDRGK"/>
    <property type="match status" value="1"/>
</dbReference>
<dbReference type="SUPFAM" id="SSF46785">
    <property type="entry name" value="Winged helix' DNA-binding domain"/>
    <property type="match status" value="1"/>
</dbReference>
<dbReference type="Gene3D" id="1.10.10.10">
    <property type="entry name" value="Winged helix-like DNA-binding domain superfamily/Winged helix DNA-binding domain"/>
    <property type="match status" value="1"/>
</dbReference>
<accession>A0A812RVE4</accession>
<dbReference type="InterPro" id="IPR036388">
    <property type="entry name" value="WH-like_DNA-bd_sf"/>
</dbReference>
<evidence type="ECO:0000256" key="9">
    <source>
        <dbReference type="SAM" id="MobiDB-lite"/>
    </source>
</evidence>
<sequence>MSEEPENQAGNKKVNAAKELKKQAHPNVLNTLVDLQTSSNGTGEKSAAYQHKQEKNAKYAQRQKEREAERERRDAEDEQARKEKEKQEREELKKWKEEFEIEDEGEDLVTAGGESALEQFIDYVKLRKVVNLEDLAAVFRMKTVVAINRLEELEKMGRLSGIFDDRGKYIYITAEEMEAVASWLKRKGRINRADLIAGCNKLIRLNPTAEDKEKLEAEARTAEEELGGEAEEVAQ</sequence>
<feature type="compositionally biased region" description="Basic and acidic residues" evidence="9">
    <location>
        <begin position="51"/>
        <end position="92"/>
    </location>
</feature>
<keyword evidence="4" id="KW-0812">Transmembrane</keyword>
<dbReference type="PANTHER" id="PTHR48176:SF1">
    <property type="entry name" value="DDRGK DOMAIN-CONTAINING PROTEIN 1"/>
    <property type="match status" value="1"/>
</dbReference>
<comment type="similarity">
    <text evidence="2">Belongs to the DDRGK1 family.</text>
</comment>